<dbReference type="Pfam" id="PF00497">
    <property type="entry name" value="SBP_bac_3"/>
    <property type="match status" value="1"/>
</dbReference>
<dbReference type="InterPro" id="IPR001638">
    <property type="entry name" value="Solute-binding_3/MltF_N"/>
</dbReference>
<evidence type="ECO:0000259" key="2">
    <source>
        <dbReference type="SMART" id="SM00062"/>
    </source>
</evidence>
<reference evidence="3 4" key="1">
    <citation type="submission" date="2024-09" db="EMBL/GenBank/DDBJ databases">
        <title>Novel species of the genus Pelomonas and Roseateles isolated from streams.</title>
        <authorList>
            <person name="Lu H."/>
        </authorList>
    </citation>
    <scope>NUCLEOTIDE SEQUENCE [LARGE SCALE GENOMIC DNA]</scope>
    <source>
        <strain evidence="3 4">DC23W</strain>
    </source>
</reference>
<dbReference type="Proteomes" id="UP001606300">
    <property type="component" value="Unassembled WGS sequence"/>
</dbReference>
<protein>
    <submittedName>
        <fullName evidence="3">Substrate-binding periplasmic protein</fullName>
    </submittedName>
</protein>
<evidence type="ECO:0000313" key="3">
    <source>
        <dbReference type="EMBL" id="MFG6415442.1"/>
    </source>
</evidence>
<evidence type="ECO:0000313" key="4">
    <source>
        <dbReference type="Proteomes" id="UP001606300"/>
    </source>
</evidence>
<dbReference type="EMBL" id="JBIGHY010000005">
    <property type="protein sequence ID" value="MFG6415442.1"/>
    <property type="molecule type" value="Genomic_DNA"/>
</dbReference>
<feature type="domain" description="Solute-binding protein family 3/N-terminal" evidence="2">
    <location>
        <begin position="27"/>
        <end position="248"/>
    </location>
</feature>
<proteinExistence type="predicted"/>
<comment type="caution">
    <text evidence="3">The sequence shown here is derived from an EMBL/GenBank/DDBJ whole genome shotgun (WGS) entry which is preliminary data.</text>
</comment>
<dbReference type="PANTHER" id="PTHR35936">
    <property type="entry name" value="MEMBRANE-BOUND LYTIC MUREIN TRANSGLYCOSYLASE F"/>
    <property type="match status" value="1"/>
</dbReference>
<sequence length="255" mass="28106">MSLPRRSVCLLPLASARAWGAGTEIAPLRIGWSDYPPFQHGTAGEPPQGLDVDLLEMLARASGERLQWMRRPWARQMADVARGELDLVPGATPSPDRLVFGDFTQPYRQERVALLALAGEPQALRGLSDLKGRAVRIGAIRGVAFPAAVRRALEDPELARLVVPLHANDLTLSALRSRRVDYVIDDPSTMNWRVAREPGAAVQVVLELAVSPVHLLVGRPLLAQRPTLIQRLNQGLQAARRQPEWAHVLARYPGY</sequence>
<evidence type="ECO:0000256" key="1">
    <source>
        <dbReference type="ARBA" id="ARBA00022729"/>
    </source>
</evidence>
<dbReference type="SUPFAM" id="SSF53850">
    <property type="entry name" value="Periplasmic binding protein-like II"/>
    <property type="match status" value="1"/>
</dbReference>
<dbReference type="PANTHER" id="PTHR35936:SF35">
    <property type="entry name" value="L-CYSTINE-BINDING PROTEIN TCYJ"/>
    <property type="match status" value="1"/>
</dbReference>
<dbReference type="Gene3D" id="3.40.190.10">
    <property type="entry name" value="Periplasmic binding protein-like II"/>
    <property type="match status" value="2"/>
</dbReference>
<gene>
    <name evidence="3" type="ORF">ACG02S_16215</name>
</gene>
<keyword evidence="4" id="KW-1185">Reference proteome</keyword>
<dbReference type="RefSeq" id="WP_394471504.1">
    <property type="nucleotide sequence ID" value="NZ_JBIGHY010000005.1"/>
</dbReference>
<name>A0ABW7EQM0_9BURK</name>
<organism evidence="3 4">
    <name type="scientific">Pelomonas dachongensis</name>
    <dbReference type="NCBI Taxonomy" id="3299029"/>
    <lineage>
        <taxon>Bacteria</taxon>
        <taxon>Pseudomonadati</taxon>
        <taxon>Pseudomonadota</taxon>
        <taxon>Betaproteobacteria</taxon>
        <taxon>Burkholderiales</taxon>
        <taxon>Sphaerotilaceae</taxon>
        <taxon>Roseateles</taxon>
    </lineage>
</organism>
<dbReference type="SMART" id="SM00062">
    <property type="entry name" value="PBPb"/>
    <property type="match status" value="1"/>
</dbReference>
<accession>A0ABW7EQM0</accession>
<keyword evidence="1" id="KW-0732">Signal</keyword>